<name>A0A8S5QM67_9CAUD</name>
<reference evidence="1" key="1">
    <citation type="journal article" date="2021" name="Proc. Natl. Acad. Sci. U.S.A.">
        <title>A Catalog of Tens of Thousands of Viruses from Human Metagenomes Reveals Hidden Associations with Chronic Diseases.</title>
        <authorList>
            <person name="Tisza M.J."/>
            <person name="Buck C.B."/>
        </authorList>
    </citation>
    <scope>NUCLEOTIDE SEQUENCE</scope>
    <source>
        <strain evidence="1">CtYsL76</strain>
    </source>
</reference>
<proteinExistence type="predicted"/>
<accession>A0A8S5QM67</accession>
<dbReference type="EMBL" id="BK015689">
    <property type="protein sequence ID" value="DAE20168.1"/>
    <property type="molecule type" value="Genomic_DNA"/>
</dbReference>
<sequence length="41" mass="4820">MQSFAPMEVITLTDSETNEIFAPVNIFYLEGSDLDKRYMFR</sequence>
<evidence type="ECO:0000313" key="1">
    <source>
        <dbReference type="EMBL" id="DAE20168.1"/>
    </source>
</evidence>
<organism evidence="1">
    <name type="scientific">CrAss-like virus sp. ctYsL76</name>
    <dbReference type="NCBI Taxonomy" id="2826826"/>
    <lineage>
        <taxon>Viruses</taxon>
        <taxon>Duplodnaviria</taxon>
        <taxon>Heunggongvirae</taxon>
        <taxon>Uroviricota</taxon>
        <taxon>Caudoviricetes</taxon>
        <taxon>Crassvirales</taxon>
    </lineage>
</organism>
<protein>
    <submittedName>
        <fullName evidence="1">Uncharacterized protein</fullName>
    </submittedName>
</protein>